<evidence type="ECO:0000313" key="6">
    <source>
        <dbReference type="EMBL" id="QYJ68173.1"/>
    </source>
</evidence>
<feature type="domain" description="HTH merR-type" evidence="5">
    <location>
        <begin position="7"/>
        <end position="76"/>
    </location>
</feature>
<keyword evidence="2" id="KW-0805">Transcription regulation</keyword>
<evidence type="ECO:0000256" key="2">
    <source>
        <dbReference type="ARBA" id="ARBA00023015"/>
    </source>
</evidence>
<dbReference type="CDD" id="cd01104">
    <property type="entry name" value="HTH_MlrA-CarA"/>
    <property type="match status" value="1"/>
</dbReference>
<keyword evidence="7" id="KW-1185">Reference proteome</keyword>
<accession>A0ABX8VAF3</accession>
<proteinExistence type="predicted"/>
<dbReference type="Proteomes" id="UP000825381">
    <property type="component" value="Chromosome"/>
</dbReference>
<evidence type="ECO:0000256" key="3">
    <source>
        <dbReference type="ARBA" id="ARBA00023125"/>
    </source>
</evidence>
<keyword evidence="3" id="KW-0238">DNA-binding</keyword>
<dbReference type="Pfam" id="PF13411">
    <property type="entry name" value="MerR_1"/>
    <property type="match status" value="1"/>
</dbReference>
<dbReference type="Gene3D" id="1.10.1660.10">
    <property type="match status" value="1"/>
</dbReference>
<dbReference type="PANTHER" id="PTHR30204:SF69">
    <property type="entry name" value="MERR-FAMILY TRANSCRIPTIONAL REGULATOR"/>
    <property type="match status" value="1"/>
</dbReference>
<dbReference type="InterPro" id="IPR003759">
    <property type="entry name" value="Cbl-bd_cap"/>
</dbReference>
<dbReference type="InterPro" id="IPR009061">
    <property type="entry name" value="DNA-bd_dom_put_sf"/>
</dbReference>
<evidence type="ECO:0000256" key="1">
    <source>
        <dbReference type="ARBA" id="ARBA00022491"/>
    </source>
</evidence>
<gene>
    <name evidence="6" type="ORF">K1I41_11695</name>
</gene>
<reference evidence="6 7" key="1">
    <citation type="submission" date="2021-07" db="EMBL/GenBank/DDBJ databases">
        <title>Flavobacterium WSW3-B6 sp.nov, isolated from seaweed.</title>
        <authorList>
            <person name="Muhammad N."/>
            <person name="Ho H."/>
            <person name="Lee Y.-J."/>
            <person name="Nguyen T."/>
            <person name="Ho J."/>
            <person name="Kim S.-G."/>
        </authorList>
    </citation>
    <scope>NUCLEOTIDE SEQUENCE [LARGE SCALE GENOMIC DNA]</scope>
    <source>
        <strain evidence="6 7">WSW3-B6</strain>
    </source>
</reference>
<dbReference type="InterPro" id="IPR047057">
    <property type="entry name" value="MerR_fam"/>
</dbReference>
<dbReference type="PROSITE" id="PS50937">
    <property type="entry name" value="HTH_MERR_2"/>
    <property type="match status" value="1"/>
</dbReference>
<dbReference type="InterPro" id="IPR000551">
    <property type="entry name" value="MerR-type_HTH_dom"/>
</dbReference>
<sequence length="299" mass="34959">MNNVKTKFNIRDLENLSGIKAHTIRIWEKRYNILEPMRTETNIRFYDIENLQKLLNISTLHNFGYKISAISKMPEEKLPVMVKEILSNKSMSNHVLNNFKLSMMNFDQVLFLNTYNAILQEKSFREIFYDFFIPLLTEIGVLWQTNTITPAHEHFISFLIKQKLASNLEKLLLDPPKKTDRTYILYLPHGEIHDLGLMFINYELALNGYKSIFLGESVPLDSLKQVKNYFDKVTFVTYVTVEPAMDQINDYIKSLMTELVNDDTTNLYIFGHNIQFIKSELLNNNVTLFQSISDFGNSL</sequence>
<organism evidence="6 7">
    <name type="scientific">Flavobacterium litorale</name>
    <dbReference type="NCBI Taxonomy" id="2856519"/>
    <lineage>
        <taxon>Bacteria</taxon>
        <taxon>Pseudomonadati</taxon>
        <taxon>Bacteroidota</taxon>
        <taxon>Flavobacteriia</taxon>
        <taxon>Flavobacteriales</taxon>
        <taxon>Flavobacteriaceae</taxon>
        <taxon>Flavobacterium</taxon>
    </lineage>
</organism>
<name>A0ABX8VAF3_9FLAO</name>
<dbReference type="Gene3D" id="3.40.50.280">
    <property type="entry name" value="Cobalamin-binding domain"/>
    <property type="match status" value="1"/>
</dbReference>
<keyword evidence="1" id="KW-0678">Repressor</keyword>
<dbReference type="PANTHER" id="PTHR30204">
    <property type="entry name" value="REDOX-CYCLING DRUG-SENSING TRANSCRIPTIONAL ACTIVATOR SOXR"/>
    <property type="match status" value="1"/>
</dbReference>
<dbReference type="SUPFAM" id="SSF46955">
    <property type="entry name" value="Putative DNA-binding domain"/>
    <property type="match status" value="1"/>
</dbReference>
<protein>
    <submittedName>
        <fullName evidence="6">MerR family transcriptional regulator</fullName>
    </submittedName>
</protein>
<dbReference type="InterPro" id="IPR036594">
    <property type="entry name" value="Meth_synthase_dom"/>
</dbReference>
<evidence type="ECO:0000259" key="5">
    <source>
        <dbReference type="PROSITE" id="PS50937"/>
    </source>
</evidence>
<evidence type="ECO:0000256" key="4">
    <source>
        <dbReference type="ARBA" id="ARBA00023163"/>
    </source>
</evidence>
<evidence type="ECO:0000313" key="7">
    <source>
        <dbReference type="Proteomes" id="UP000825381"/>
    </source>
</evidence>
<dbReference type="RefSeq" id="WP_220640517.1">
    <property type="nucleotide sequence ID" value="NZ_CP080429.1"/>
</dbReference>
<dbReference type="InterPro" id="IPR036724">
    <property type="entry name" value="Cobalamin-bd_sf"/>
</dbReference>
<dbReference type="SUPFAM" id="SSF52242">
    <property type="entry name" value="Cobalamin (vitamin B12)-binding domain"/>
    <property type="match status" value="1"/>
</dbReference>
<dbReference type="EMBL" id="CP080429">
    <property type="protein sequence ID" value="QYJ68173.1"/>
    <property type="molecule type" value="Genomic_DNA"/>
</dbReference>
<keyword evidence="4" id="KW-0804">Transcription</keyword>
<dbReference type="SMART" id="SM00422">
    <property type="entry name" value="HTH_MERR"/>
    <property type="match status" value="1"/>
</dbReference>
<dbReference type="Pfam" id="PF02607">
    <property type="entry name" value="B12-binding_2"/>
    <property type="match status" value="1"/>
</dbReference>
<dbReference type="Gene3D" id="1.10.1240.10">
    <property type="entry name" value="Methionine synthase domain"/>
    <property type="match status" value="1"/>
</dbReference>